<dbReference type="RefSeq" id="WP_136900711.1">
    <property type="nucleotide sequence ID" value="NZ_SUME01000003.1"/>
</dbReference>
<comment type="caution">
    <text evidence="1">The sequence shown here is derived from an EMBL/GenBank/DDBJ whole genome shotgun (WGS) entry which is preliminary data.</text>
</comment>
<name>A0A4U0P1G9_9SPHI</name>
<dbReference type="EMBL" id="SUME01000003">
    <property type="protein sequence ID" value="TJZ61049.1"/>
    <property type="molecule type" value="Genomic_DNA"/>
</dbReference>
<keyword evidence="2" id="KW-1185">Reference proteome</keyword>
<gene>
    <name evidence="1" type="ORF">FAZ15_07505</name>
</gene>
<evidence type="ECO:0000313" key="2">
    <source>
        <dbReference type="Proteomes" id="UP000306808"/>
    </source>
</evidence>
<sequence length="265" mass="29809">MEKYLISLVAGLVYLFSSCAEDAGDLDLDDPLSDYEVIIGSSRAQPGLGENDGTPLGSVLNLPEGIRIVERSHKAFDPTISKLYAHANFFYTDVNLVNDRMPGTPPVYVEFPPGLIVVSMDHDKQNGVSFERFLVPVPPTEKIGGGRDTTTVYLGMACLNEKRSMPWYDNQGDEQRYPISRNNFNTFLVTNDVNLLKFIDLVKGHPGLKVTQHWDPVAAHEEDYVVPEWMKIHGYLQDLIWKITDGHGILKKDINELKQKLVAYK</sequence>
<reference evidence="1 2" key="1">
    <citation type="submission" date="2019-04" db="EMBL/GenBank/DDBJ databases">
        <title>Sphingobacterium olei sp. nov., isolated from oil-contaminated soil.</title>
        <authorList>
            <person name="Liu B."/>
        </authorList>
    </citation>
    <scope>NUCLEOTIDE SEQUENCE [LARGE SCALE GENOMIC DNA]</scope>
    <source>
        <strain evidence="1 2">HAL-9</strain>
    </source>
</reference>
<organism evidence="1 2">
    <name type="scientific">Sphingobacterium olei</name>
    <dbReference type="NCBI Taxonomy" id="2571155"/>
    <lineage>
        <taxon>Bacteria</taxon>
        <taxon>Pseudomonadati</taxon>
        <taxon>Bacteroidota</taxon>
        <taxon>Sphingobacteriia</taxon>
        <taxon>Sphingobacteriales</taxon>
        <taxon>Sphingobacteriaceae</taxon>
        <taxon>Sphingobacterium</taxon>
    </lineage>
</organism>
<dbReference type="Proteomes" id="UP000306808">
    <property type="component" value="Unassembled WGS sequence"/>
</dbReference>
<proteinExistence type="predicted"/>
<protein>
    <submittedName>
        <fullName evidence="1">Uncharacterized protein</fullName>
    </submittedName>
</protein>
<dbReference type="PROSITE" id="PS51257">
    <property type="entry name" value="PROKAR_LIPOPROTEIN"/>
    <property type="match status" value="1"/>
</dbReference>
<evidence type="ECO:0000313" key="1">
    <source>
        <dbReference type="EMBL" id="TJZ61049.1"/>
    </source>
</evidence>
<accession>A0A4U0P1G9</accession>
<dbReference type="AlphaFoldDB" id="A0A4U0P1G9"/>
<dbReference type="OrthoDB" id="703589at2"/>